<reference evidence="4" key="1">
    <citation type="journal article" date="2020" name="Stud. Mycol.">
        <title>101 Dothideomycetes genomes: a test case for predicting lifestyles and emergence of pathogens.</title>
        <authorList>
            <person name="Haridas S."/>
            <person name="Albert R."/>
            <person name="Binder M."/>
            <person name="Bloem J."/>
            <person name="Labutti K."/>
            <person name="Salamov A."/>
            <person name="Andreopoulos B."/>
            <person name="Baker S."/>
            <person name="Barry K."/>
            <person name="Bills G."/>
            <person name="Bluhm B."/>
            <person name="Cannon C."/>
            <person name="Castanera R."/>
            <person name="Culley D."/>
            <person name="Daum C."/>
            <person name="Ezra D."/>
            <person name="Gonzalez J."/>
            <person name="Henrissat B."/>
            <person name="Kuo A."/>
            <person name="Liang C."/>
            <person name="Lipzen A."/>
            <person name="Lutzoni F."/>
            <person name="Magnuson J."/>
            <person name="Mondo S."/>
            <person name="Nolan M."/>
            <person name="Ohm R."/>
            <person name="Pangilinan J."/>
            <person name="Park H.-J."/>
            <person name="Ramirez L."/>
            <person name="Alfaro M."/>
            <person name="Sun H."/>
            <person name="Tritt A."/>
            <person name="Yoshinaga Y."/>
            <person name="Zwiers L.-H."/>
            <person name="Turgeon B."/>
            <person name="Goodwin S."/>
            <person name="Spatafora J."/>
            <person name="Crous P."/>
            <person name="Grigoriev I."/>
        </authorList>
    </citation>
    <scope>NUCLEOTIDE SEQUENCE</scope>
    <source>
        <strain evidence="4">CBS 175.79</strain>
    </source>
</reference>
<gene>
    <name evidence="4" type="ORF">BU24DRAFT_400052</name>
</gene>
<dbReference type="Pfam" id="PF07428">
    <property type="entry name" value="Tri3"/>
    <property type="match status" value="1"/>
</dbReference>
<dbReference type="Gene3D" id="3.30.559.30">
    <property type="entry name" value="Nonribosomal peptide synthetase, condensation domain"/>
    <property type="match status" value="1"/>
</dbReference>
<feature type="region of interest" description="Disordered" evidence="3">
    <location>
        <begin position="243"/>
        <end position="268"/>
    </location>
</feature>
<name>A0A6A5XCU7_9PLEO</name>
<dbReference type="AlphaFoldDB" id="A0A6A5XCU7"/>
<dbReference type="EMBL" id="ML978076">
    <property type="protein sequence ID" value="KAF2010594.1"/>
    <property type="molecule type" value="Genomic_DNA"/>
</dbReference>
<keyword evidence="5" id="KW-1185">Reference proteome</keyword>
<dbReference type="GO" id="GO:0043386">
    <property type="term" value="P:mycotoxin biosynthetic process"/>
    <property type="evidence" value="ECO:0007669"/>
    <property type="project" value="InterPro"/>
</dbReference>
<dbReference type="Proteomes" id="UP000799778">
    <property type="component" value="Unassembled WGS sequence"/>
</dbReference>
<dbReference type="InterPro" id="IPR023213">
    <property type="entry name" value="CAT-like_dom_sf"/>
</dbReference>
<dbReference type="OrthoDB" id="2548233at2759"/>
<dbReference type="GeneID" id="54282835"/>
<evidence type="ECO:0008006" key="6">
    <source>
        <dbReference type="Google" id="ProtNLM"/>
    </source>
</evidence>
<evidence type="ECO:0000256" key="2">
    <source>
        <dbReference type="ARBA" id="ARBA00022679"/>
    </source>
</evidence>
<accession>A0A6A5XCU7</accession>
<dbReference type="RefSeq" id="XP_033378933.1">
    <property type="nucleotide sequence ID" value="XM_033525438.1"/>
</dbReference>
<keyword evidence="2" id="KW-0808">Transferase</keyword>
<sequence>MSPYDNGLVWQQTAPGLWERGIDEIEEFYATMKELYRGSGRMFFAMTGYLSLNVDISSSDTTEDQVDDAIKKAWLTLRYDHPTLASQVVYSPGSEPEWKKQYRPLTTKLSQDEWLNETVVIISNGQTGTEWVNSDPPAPEIPTLFLIHPPKSTSEKETASIRRDIVFRSPHDIIDGVGTLMMLNSLLNYASKTFEGTYIPPILDGSESANLSPSYRIAANLPPTLTPAQTQLLESIIAQKTNLANPATNPPDLSLPYKPSNPSSTLPGKHQRSFLTLTAAQTTALLTACKTSNMTPTHAFHAAAALVLLTIQPTRPTTTKEVRYTTYILRNERRTCVPPYDSAAHAAALYHSVSGASLAVDLQLRSLEDERNFTQQERKEEFRDVVKRFSDYYLAVKYDEQHTMLVPSLWALGIPKLPSKKESELHFPVPPPRVAPSVSMSSMGRVDEIVAPEVGRFRVGDVWVTGEELGNGLGLFLGTFKGELTVSAAWNDAWHEEKEVLDFLERCRDIVFEGLEIGSI</sequence>
<proteinExistence type="inferred from homology"/>
<dbReference type="GO" id="GO:0016407">
    <property type="term" value="F:acetyltransferase activity"/>
    <property type="evidence" value="ECO:0007669"/>
    <property type="project" value="InterPro"/>
</dbReference>
<evidence type="ECO:0000313" key="5">
    <source>
        <dbReference type="Proteomes" id="UP000799778"/>
    </source>
</evidence>
<dbReference type="InterPro" id="IPR009992">
    <property type="entry name" value="Tri3/Sat12/Sat16/Mac1"/>
</dbReference>
<evidence type="ECO:0000313" key="4">
    <source>
        <dbReference type="EMBL" id="KAF2010594.1"/>
    </source>
</evidence>
<dbReference type="SUPFAM" id="SSF52777">
    <property type="entry name" value="CoA-dependent acyltransferases"/>
    <property type="match status" value="1"/>
</dbReference>
<dbReference type="PANTHER" id="PTHR42034">
    <property type="entry name" value="CHROMOSOME 7, WHOLE GENOME SHOTGUN SEQUENCE-RELATED"/>
    <property type="match status" value="1"/>
</dbReference>
<protein>
    <recommendedName>
        <fullName evidence="6">CoA-dependent acyltransferase</fullName>
    </recommendedName>
</protein>
<evidence type="ECO:0000256" key="3">
    <source>
        <dbReference type="SAM" id="MobiDB-lite"/>
    </source>
</evidence>
<dbReference type="Gene3D" id="3.30.559.10">
    <property type="entry name" value="Chloramphenicol acetyltransferase-like domain"/>
    <property type="match status" value="1"/>
</dbReference>
<evidence type="ECO:0000256" key="1">
    <source>
        <dbReference type="ARBA" id="ARBA00006439"/>
    </source>
</evidence>
<organism evidence="4 5">
    <name type="scientific">Aaosphaeria arxii CBS 175.79</name>
    <dbReference type="NCBI Taxonomy" id="1450172"/>
    <lineage>
        <taxon>Eukaryota</taxon>
        <taxon>Fungi</taxon>
        <taxon>Dikarya</taxon>
        <taxon>Ascomycota</taxon>
        <taxon>Pezizomycotina</taxon>
        <taxon>Dothideomycetes</taxon>
        <taxon>Pleosporomycetidae</taxon>
        <taxon>Pleosporales</taxon>
        <taxon>Pleosporales incertae sedis</taxon>
        <taxon>Aaosphaeria</taxon>
    </lineage>
</organism>
<comment type="similarity">
    <text evidence="1">Belongs to the trichothecene O-acetyltransferase family.</text>
</comment>
<dbReference type="PANTHER" id="PTHR42034:SF1">
    <property type="entry name" value="CONDENSATION DOMAIN-CONTAINING PROTEIN"/>
    <property type="match status" value="1"/>
</dbReference>